<dbReference type="OrthoDB" id="2731896at2"/>
<protein>
    <submittedName>
        <fullName evidence="1">Uncharacterized protein</fullName>
    </submittedName>
</protein>
<gene>
    <name evidence="1" type="ORF">F4V44_24390</name>
</gene>
<sequence length="194" mass="22307">MFSQYIINRYTDALASHFHNGYEYTQVLEGTETFLVAQSPDDIVKESFLQNGSTLEGAIESARYHLNKKYKLPVVLSAKHHIALIRCPAVDKTGIVWLVHSHIHSIEPDPNHHNKTIVHTNHGHSFTIDMKLDRLQTRRSQASFLNSTLLKNSEMNKAMTFFYDKDHGFQLVKKTGQLNYTLKKNNDIVKLETE</sequence>
<organism evidence="1 2">
    <name type="scientific">Niallia endozanthoxylica</name>
    <dbReference type="NCBI Taxonomy" id="2036016"/>
    <lineage>
        <taxon>Bacteria</taxon>
        <taxon>Bacillati</taxon>
        <taxon>Bacillota</taxon>
        <taxon>Bacilli</taxon>
        <taxon>Bacillales</taxon>
        <taxon>Bacillaceae</taxon>
        <taxon>Niallia</taxon>
    </lineage>
</organism>
<name>A0A5J5H1I8_9BACI</name>
<dbReference type="InterPro" id="IPR010461">
    <property type="entry name" value="ComK"/>
</dbReference>
<accession>A0A5J5H1I8</accession>
<dbReference type="AlphaFoldDB" id="A0A5J5H1I8"/>
<dbReference type="GO" id="GO:0030420">
    <property type="term" value="P:establishment of competence for transformation"/>
    <property type="evidence" value="ECO:0007669"/>
    <property type="project" value="InterPro"/>
</dbReference>
<dbReference type="RefSeq" id="WP_150442612.1">
    <property type="nucleotide sequence ID" value="NZ_VYKL01000048.1"/>
</dbReference>
<evidence type="ECO:0000313" key="2">
    <source>
        <dbReference type="Proteomes" id="UP000326671"/>
    </source>
</evidence>
<keyword evidence="2" id="KW-1185">Reference proteome</keyword>
<reference evidence="1 2" key="1">
    <citation type="submission" date="2019-09" db="EMBL/GenBank/DDBJ databases">
        <title>Whole genome sequences of isolates from the Mars Exploration Rovers.</title>
        <authorList>
            <person name="Seuylemezian A."/>
            <person name="Vaishampayan P."/>
        </authorList>
    </citation>
    <scope>NUCLEOTIDE SEQUENCE [LARGE SCALE GENOMIC DNA]</scope>
    <source>
        <strain evidence="1 2">MER_TA_151</strain>
    </source>
</reference>
<comment type="caution">
    <text evidence="1">The sequence shown here is derived from an EMBL/GenBank/DDBJ whole genome shotgun (WGS) entry which is preliminary data.</text>
</comment>
<proteinExistence type="predicted"/>
<dbReference type="Proteomes" id="UP000326671">
    <property type="component" value="Unassembled WGS sequence"/>
</dbReference>
<evidence type="ECO:0000313" key="1">
    <source>
        <dbReference type="EMBL" id="KAA9013808.1"/>
    </source>
</evidence>
<dbReference type="EMBL" id="VYKL01000048">
    <property type="protein sequence ID" value="KAA9013808.1"/>
    <property type="molecule type" value="Genomic_DNA"/>
</dbReference>
<dbReference type="Pfam" id="PF06338">
    <property type="entry name" value="ComK"/>
    <property type="match status" value="1"/>
</dbReference>